<dbReference type="InterPro" id="IPR007627">
    <property type="entry name" value="RNA_pol_sigma70_r2"/>
</dbReference>
<keyword evidence="3" id="KW-0731">Sigma factor</keyword>
<protein>
    <submittedName>
        <fullName evidence="7">ECF subfamily RNA polymerase sigma factor</fullName>
    </submittedName>
</protein>
<dbReference type="Pfam" id="PF04542">
    <property type="entry name" value="Sigma70_r2"/>
    <property type="match status" value="1"/>
</dbReference>
<name>N6Y3G6_THAL4</name>
<evidence type="ECO:0000313" key="7">
    <source>
        <dbReference type="EMBL" id="ENO88746.1"/>
    </source>
</evidence>
<evidence type="ECO:0000256" key="4">
    <source>
        <dbReference type="ARBA" id="ARBA00023163"/>
    </source>
</evidence>
<keyword evidence="4" id="KW-0804">Transcription</keyword>
<dbReference type="STRING" id="1123367.GCA_000621305_00725"/>
<dbReference type="GO" id="GO:0016987">
    <property type="term" value="F:sigma factor activity"/>
    <property type="evidence" value="ECO:0007669"/>
    <property type="project" value="UniProtKB-KW"/>
</dbReference>
<dbReference type="AlphaFoldDB" id="N6Y3G6"/>
<dbReference type="InterPro" id="IPR013325">
    <property type="entry name" value="RNA_pol_sigma_r2"/>
</dbReference>
<comment type="similarity">
    <text evidence="1">Belongs to the sigma-70 factor family. ECF subfamily.</text>
</comment>
<dbReference type="OrthoDB" id="8529411at2"/>
<dbReference type="EMBL" id="AMXE01000022">
    <property type="protein sequence ID" value="ENO88746.1"/>
    <property type="molecule type" value="Genomic_DNA"/>
</dbReference>
<dbReference type="GO" id="GO:0006352">
    <property type="term" value="P:DNA-templated transcription initiation"/>
    <property type="evidence" value="ECO:0007669"/>
    <property type="project" value="InterPro"/>
</dbReference>
<dbReference type="InterPro" id="IPR013249">
    <property type="entry name" value="RNA_pol_sigma70_r4_t2"/>
</dbReference>
<dbReference type="Gene3D" id="1.10.1740.10">
    <property type="match status" value="1"/>
</dbReference>
<dbReference type="InterPro" id="IPR014284">
    <property type="entry name" value="RNA_pol_sigma-70_dom"/>
</dbReference>
<dbReference type="GO" id="GO:0003677">
    <property type="term" value="F:DNA binding"/>
    <property type="evidence" value="ECO:0007669"/>
    <property type="project" value="InterPro"/>
</dbReference>
<accession>N6Y3G6</accession>
<dbReference type="Pfam" id="PF08281">
    <property type="entry name" value="Sigma70_r4_2"/>
    <property type="match status" value="1"/>
</dbReference>
<sequence>MADDVLRRSLTTLYDEHHAWLKNWLQRRLPCDDQAADLAHDTFLRVLAQREPVAPDAPRAFLTTVAQRVLASHFRRQYLEQAWLETLAQQPELVAVSEETRALWMETLYEIDRLLDTLPPITRRAFLLSQLDGVGHAGIAAELGISIATVKRHIVKAGTLLYFAR</sequence>
<evidence type="ECO:0000256" key="2">
    <source>
        <dbReference type="ARBA" id="ARBA00023015"/>
    </source>
</evidence>
<dbReference type="InterPro" id="IPR013324">
    <property type="entry name" value="RNA_pol_sigma_r3/r4-like"/>
</dbReference>
<dbReference type="NCBIfam" id="NF009180">
    <property type="entry name" value="PRK12528.1"/>
    <property type="match status" value="1"/>
</dbReference>
<dbReference type="SUPFAM" id="SSF88946">
    <property type="entry name" value="Sigma2 domain of RNA polymerase sigma factors"/>
    <property type="match status" value="1"/>
</dbReference>
<evidence type="ECO:0000256" key="1">
    <source>
        <dbReference type="ARBA" id="ARBA00010641"/>
    </source>
</evidence>
<dbReference type="PANTHER" id="PTHR43133">
    <property type="entry name" value="RNA POLYMERASE ECF-TYPE SIGMA FACTO"/>
    <property type="match status" value="1"/>
</dbReference>
<keyword evidence="2" id="KW-0805">Transcription regulation</keyword>
<dbReference type="NCBIfam" id="TIGR02937">
    <property type="entry name" value="sigma70-ECF"/>
    <property type="match status" value="1"/>
</dbReference>
<proteinExistence type="inferred from homology"/>
<comment type="caution">
    <text evidence="7">The sequence shown here is derived from an EMBL/GenBank/DDBJ whole genome shotgun (WGS) entry which is preliminary data.</text>
</comment>
<dbReference type="InterPro" id="IPR039425">
    <property type="entry name" value="RNA_pol_sigma-70-like"/>
</dbReference>
<evidence type="ECO:0000313" key="8">
    <source>
        <dbReference type="Proteomes" id="UP000013232"/>
    </source>
</evidence>
<dbReference type="Gene3D" id="1.10.10.10">
    <property type="entry name" value="Winged helix-like DNA-binding domain superfamily/Winged helix DNA-binding domain"/>
    <property type="match status" value="1"/>
</dbReference>
<gene>
    <name evidence="7" type="ORF">C666_07960</name>
</gene>
<keyword evidence="8" id="KW-1185">Reference proteome</keyword>
<evidence type="ECO:0000259" key="6">
    <source>
        <dbReference type="Pfam" id="PF08281"/>
    </source>
</evidence>
<feature type="domain" description="RNA polymerase sigma factor 70 region 4 type 2" evidence="6">
    <location>
        <begin position="110"/>
        <end position="157"/>
    </location>
</feature>
<organism evidence="7 8">
    <name type="scientific">Thauera linaloolentis (strain DSM 12138 / JCM 21573 / CCUG 41526 / CIP 105981 / IAM 15112 / NBRC 102519 / 47Lol)</name>
    <dbReference type="NCBI Taxonomy" id="1123367"/>
    <lineage>
        <taxon>Bacteria</taxon>
        <taxon>Pseudomonadati</taxon>
        <taxon>Pseudomonadota</taxon>
        <taxon>Betaproteobacteria</taxon>
        <taxon>Rhodocyclales</taxon>
        <taxon>Zoogloeaceae</taxon>
        <taxon>Thauera</taxon>
    </lineage>
</organism>
<dbReference type="RefSeq" id="WP_004336464.1">
    <property type="nucleotide sequence ID" value="NZ_AMXE01000022.1"/>
</dbReference>
<reference evidence="7 8" key="1">
    <citation type="submission" date="2012-09" db="EMBL/GenBank/DDBJ databases">
        <title>Draft Genome Sequences of 6 Strains from Genus Thauera.</title>
        <authorList>
            <person name="Liu B."/>
            <person name="Shapleigh J.P."/>
            <person name="Frostegard A.H."/>
        </authorList>
    </citation>
    <scope>NUCLEOTIDE SEQUENCE [LARGE SCALE GENOMIC DNA]</scope>
    <source>
        <strain evidence="8">47Lol / DSM 12138</strain>
    </source>
</reference>
<dbReference type="eggNOG" id="COG1595">
    <property type="taxonomic scope" value="Bacteria"/>
</dbReference>
<evidence type="ECO:0000256" key="3">
    <source>
        <dbReference type="ARBA" id="ARBA00023082"/>
    </source>
</evidence>
<dbReference type="InterPro" id="IPR036388">
    <property type="entry name" value="WH-like_DNA-bd_sf"/>
</dbReference>
<dbReference type="SUPFAM" id="SSF88659">
    <property type="entry name" value="Sigma3 and sigma4 domains of RNA polymerase sigma factors"/>
    <property type="match status" value="1"/>
</dbReference>
<evidence type="ECO:0000259" key="5">
    <source>
        <dbReference type="Pfam" id="PF04542"/>
    </source>
</evidence>
<feature type="domain" description="RNA polymerase sigma-70 region 2" evidence="5">
    <location>
        <begin position="13"/>
        <end position="77"/>
    </location>
</feature>
<dbReference type="PANTHER" id="PTHR43133:SF63">
    <property type="entry name" value="RNA POLYMERASE SIGMA FACTOR FECI-RELATED"/>
    <property type="match status" value="1"/>
</dbReference>
<dbReference type="Proteomes" id="UP000013232">
    <property type="component" value="Unassembled WGS sequence"/>
</dbReference>